<proteinExistence type="predicted"/>
<protein>
    <submittedName>
        <fullName evidence="3">SHOCT domain-containing protein</fullName>
    </submittedName>
</protein>
<evidence type="ECO:0000313" key="3">
    <source>
        <dbReference type="EMBL" id="TPE49752.1"/>
    </source>
</evidence>
<dbReference type="EMBL" id="VFRP01000013">
    <property type="protein sequence ID" value="TPE49752.1"/>
    <property type="molecule type" value="Genomic_DNA"/>
</dbReference>
<reference evidence="3 4" key="1">
    <citation type="submission" date="2019-06" db="EMBL/GenBank/DDBJ databases">
        <title>A novel bacterium of genus Amaricoccus, isolated from marine sediment.</title>
        <authorList>
            <person name="Huang H."/>
            <person name="Mo K."/>
            <person name="Hu Y."/>
        </authorList>
    </citation>
    <scope>NUCLEOTIDE SEQUENCE [LARGE SCALE GENOMIC DNA]</scope>
    <source>
        <strain evidence="3 4">HB172011</strain>
    </source>
</reference>
<dbReference type="OrthoDB" id="1778949at2"/>
<feature type="domain" description="SHOCT" evidence="2">
    <location>
        <begin position="249"/>
        <end position="276"/>
    </location>
</feature>
<dbReference type="InterPro" id="IPR018649">
    <property type="entry name" value="SHOCT"/>
</dbReference>
<dbReference type="Proteomes" id="UP000319255">
    <property type="component" value="Unassembled WGS sequence"/>
</dbReference>
<comment type="caution">
    <text evidence="3">The sequence shown here is derived from an EMBL/GenBank/DDBJ whole genome shotgun (WGS) entry which is preliminary data.</text>
</comment>
<feature type="region of interest" description="Disordered" evidence="1">
    <location>
        <begin position="181"/>
        <end position="244"/>
    </location>
</feature>
<evidence type="ECO:0000313" key="4">
    <source>
        <dbReference type="Proteomes" id="UP000319255"/>
    </source>
</evidence>
<organism evidence="3 4">
    <name type="scientific">Amaricoccus solimangrovi</name>
    <dbReference type="NCBI Taxonomy" id="2589815"/>
    <lineage>
        <taxon>Bacteria</taxon>
        <taxon>Pseudomonadati</taxon>
        <taxon>Pseudomonadota</taxon>
        <taxon>Alphaproteobacteria</taxon>
        <taxon>Rhodobacterales</taxon>
        <taxon>Paracoccaceae</taxon>
        <taxon>Amaricoccus</taxon>
    </lineage>
</organism>
<accession>A0A501WLS9</accession>
<sequence>MQTLTEHGREIARAAAERHGVSAQAAAELLRALALGGGAQAQFSHPELGGMGQWSRGGMLMIGDMFNNALKARVDALANDLAGELAHGDVLRQPEGASVPGGQGWPAEFGAPASSGAQNDMRYAFFPETRRLAIVRHGAMEVYDSGEHRITGVGQQQGGDQSISFSTAEGPVRLHDLRRLDAPGAGASPSEPVRGDLTTPAPGKAPEPAPEAARAPAPPAPSAVPSAAPAEAPPAAAPRSAGGQGDVFDALERLADLRNRGILTEEEFAAKKKDLLARL</sequence>
<evidence type="ECO:0000256" key="1">
    <source>
        <dbReference type="SAM" id="MobiDB-lite"/>
    </source>
</evidence>
<dbReference type="RefSeq" id="WP_140454754.1">
    <property type="nucleotide sequence ID" value="NZ_VFRP01000013.1"/>
</dbReference>
<dbReference type="AlphaFoldDB" id="A0A501WLS9"/>
<keyword evidence="4" id="KW-1185">Reference proteome</keyword>
<evidence type="ECO:0000259" key="2">
    <source>
        <dbReference type="Pfam" id="PF09851"/>
    </source>
</evidence>
<name>A0A501WLS9_9RHOB</name>
<dbReference type="Pfam" id="PF09851">
    <property type="entry name" value="SHOCT"/>
    <property type="match status" value="1"/>
</dbReference>
<gene>
    <name evidence="3" type="ORF">FJM51_14005</name>
</gene>